<name>A0A9D1NPZ8_9FIRM</name>
<dbReference type="InterPro" id="IPR020568">
    <property type="entry name" value="Ribosomal_Su5_D2-typ_SF"/>
</dbReference>
<evidence type="ECO:0000259" key="7">
    <source>
        <dbReference type="Pfam" id="PF10509"/>
    </source>
</evidence>
<dbReference type="Pfam" id="PF00288">
    <property type="entry name" value="GHMP_kinases_N"/>
    <property type="match status" value="1"/>
</dbReference>
<evidence type="ECO:0000256" key="1">
    <source>
        <dbReference type="ARBA" id="ARBA00006566"/>
    </source>
</evidence>
<dbReference type="Proteomes" id="UP000823960">
    <property type="component" value="Unassembled WGS sequence"/>
</dbReference>
<dbReference type="Pfam" id="PF10509">
    <property type="entry name" value="GalKase_gal_bdg"/>
    <property type="match status" value="1"/>
</dbReference>
<dbReference type="GO" id="GO:0005829">
    <property type="term" value="C:cytosol"/>
    <property type="evidence" value="ECO:0007669"/>
    <property type="project" value="TreeGrafter"/>
</dbReference>
<dbReference type="PANTHER" id="PTHR10457:SF7">
    <property type="entry name" value="GALACTOKINASE-RELATED"/>
    <property type="match status" value="1"/>
</dbReference>
<accession>A0A9D1NPZ8</accession>
<dbReference type="InterPro" id="IPR000705">
    <property type="entry name" value="Galactokinase"/>
</dbReference>
<sequence>MNRIDFSALYGDAQLQKKRYQKTALLFKEEFGRLPELWFSAPGRTEVCGNHTDHNHGIVAAAAVDMDIICALAPTEDGIITVKSEGFPGTDIVDTRELEIRAEEYSSSCALIRGVAKGFFDRGYRIGGFTAYTSSQVLKGSGLSSSAAFEVLIGTALNHLYNGGEVSAVEIAQIAQFSENVYFGKPSGLMDQMASSVGSFISIDFKDPSSPVIDTIDFDPARSGLRLCIIDTRGSHAELTPEYAAIPAEMKAVAGSFKKDYLRELDKSTLISDIARVRQECGDRAVLRALHFFDENDRVISLCRALRAGDTEKMLEIINLSGRSSFDYLQNVYASSMPGMQSVSLALYTCGSLLGGRGAYRVHGGGFAGTVQAFVPEDALDYFRQGIESVFGEGSCHVLNFRPCGGVMVDGVSLSCEESC</sequence>
<dbReference type="InterPro" id="IPR014721">
    <property type="entry name" value="Ribsml_uS5_D2-typ_fold_subgr"/>
</dbReference>
<evidence type="ECO:0000256" key="4">
    <source>
        <dbReference type="ARBA" id="ARBA00022777"/>
    </source>
</evidence>
<dbReference type="PIRSF" id="PIRSF000530">
    <property type="entry name" value="Galactokinase"/>
    <property type="match status" value="1"/>
</dbReference>
<comment type="similarity">
    <text evidence="1">Belongs to the GHMP kinase family. GalK subfamily.</text>
</comment>
<dbReference type="InterPro" id="IPR036554">
    <property type="entry name" value="GHMP_kinase_C_sf"/>
</dbReference>
<dbReference type="GO" id="GO:0004335">
    <property type="term" value="F:galactokinase activity"/>
    <property type="evidence" value="ECO:0007669"/>
    <property type="project" value="InterPro"/>
</dbReference>
<keyword evidence="4" id="KW-0418">Kinase</keyword>
<dbReference type="AlphaFoldDB" id="A0A9D1NPZ8"/>
<organism evidence="8 9">
    <name type="scientific">Candidatus Faeciplasma avium</name>
    <dbReference type="NCBI Taxonomy" id="2840798"/>
    <lineage>
        <taxon>Bacteria</taxon>
        <taxon>Bacillati</taxon>
        <taxon>Bacillota</taxon>
        <taxon>Clostridia</taxon>
        <taxon>Eubacteriales</taxon>
        <taxon>Oscillospiraceae</taxon>
        <taxon>Oscillospiraceae incertae sedis</taxon>
        <taxon>Candidatus Faeciplasma</taxon>
    </lineage>
</organism>
<keyword evidence="2" id="KW-0808">Transferase</keyword>
<reference evidence="8" key="1">
    <citation type="submission" date="2020-10" db="EMBL/GenBank/DDBJ databases">
        <authorList>
            <person name="Gilroy R."/>
        </authorList>
    </citation>
    <scope>NUCLEOTIDE SEQUENCE</scope>
    <source>
        <strain evidence="8">1370</strain>
    </source>
</reference>
<reference evidence="8" key="2">
    <citation type="journal article" date="2021" name="PeerJ">
        <title>Extensive microbial diversity within the chicken gut microbiome revealed by metagenomics and culture.</title>
        <authorList>
            <person name="Gilroy R."/>
            <person name="Ravi A."/>
            <person name="Getino M."/>
            <person name="Pursley I."/>
            <person name="Horton D.L."/>
            <person name="Alikhan N.F."/>
            <person name="Baker D."/>
            <person name="Gharbi K."/>
            <person name="Hall N."/>
            <person name="Watson M."/>
            <person name="Adriaenssens E.M."/>
            <person name="Foster-Nyarko E."/>
            <person name="Jarju S."/>
            <person name="Secka A."/>
            <person name="Antonio M."/>
            <person name="Oren A."/>
            <person name="Chaudhuri R.R."/>
            <person name="La Ragione R."/>
            <person name="Hildebrand F."/>
            <person name="Pallen M.J."/>
        </authorList>
    </citation>
    <scope>NUCLEOTIDE SEQUENCE</scope>
    <source>
        <strain evidence="8">1370</strain>
    </source>
</reference>
<evidence type="ECO:0000313" key="8">
    <source>
        <dbReference type="EMBL" id="HIV10158.1"/>
    </source>
</evidence>
<dbReference type="GO" id="GO:0006012">
    <property type="term" value="P:galactose metabolic process"/>
    <property type="evidence" value="ECO:0007669"/>
    <property type="project" value="InterPro"/>
</dbReference>
<dbReference type="InterPro" id="IPR019539">
    <property type="entry name" value="GalKase_N"/>
</dbReference>
<dbReference type="Gene3D" id="3.30.70.890">
    <property type="entry name" value="GHMP kinase, C-terminal domain"/>
    <property type="match status" value="1"/>
</dbReference>
<dbReference type="GO" id="GO:0005524">
    <property type="term" value="F:ATP binding"/>
    <property type="evidence" value="ECO:0007669"/>
    <property type="project" value="UniProtKB-KW"/>
</dbReference>
<proteinExistence type="inferred from homology"/>
<dbReference type="PRINTS" id="PR00959">
    <property type="entry name" value="MEVGALKINASE"/>
</dbReference>
<gene>
    <name evidence="8" type="ORF">IAD28_00460</name>
</gene>
<evidence type="ECO:0000256" key="2">
    <source>
        <dbReference type="ARBA" id="ARBA00022679"/>
    </source>
</evidence>
<feature type="domain" description="Galactokinase N-terminal" evidence="7">
    <location>
        <begin position="26"/>
        <end position="74"/>
    </location>
</feature>
<dbReference type="InterPro" id="IPR006203">
    <property type="entry name" value="GHMP_knse_ATP-bd_CS"/>
</dbReference>
<evidence type="ECO:0000259" key="6">
    <source>
        <dbReference type="Pfam" id="PF00288"/>
    </source>
</evidence>
<dbReference type="PRINTS" id="PR00473">
    <property type="entry name" value="GALCTOKINASE"/>
</dbReference>
<dbReference type="InterPro" id="IPR006206">
    <property type="entry name" value="Mevalonate/galactokinase"/>
</dbReference>
<feature type="domain" description="GHMP kinase N-terminal" evidence="6">
    <location>
        <begin position="111"/>
        <end position="198"/>
    </location>
</feature>
<dbReference type="SUPFAM" id="SSF55060">
    <property type="entry name" value="GHMP Kinase, C-terminal domain"/>
    <property type="match status" value="1"/>
</dbReference>
<keyword evidence="5" id="KW-0067">ATP-binding</keyword>
<dbReference type="InterPro" id="IPR006204">
    <property type="entry name" value="GHMP_kinase_N_dom"/>
</dbReference>
<comment type="caution">
    <text evidence="8">The sequence shown here is derived from an EMBL/GenBank/DDBJ whole genome shotgun (WGS) entry which is preliminary data.</text>
</comment>
<evidence type="ECO:0000313" key="9">
    <source>
        <dbReference type="Proteomes" id="UP000823960"/>
    </source>
</evidence>
<evidence type="ECO:0000256" key="3">
    <source>
        <dbReference type="ARBA" id="ARBA00022741"/>
    </source>
</evidence>
<dbReference type="SUPFAM" id="SSF54211">
    <property type="entry name" value="Ribosomal protein S5 domain 2-like"/>
    <property type="match status" value="1"/>
</dbReference>
<keyword evidence="3" id="KW-0547">Nucleotide-binding</keyword>
<dbReference type="PANTHER" id="PTHR10457">
    <property type="entry name" value="MEVALONATE KINASE/GALACTOKINASE"/>
    <property type="match status" value="1"/>
</dbReference>
<evidence type="ECO:0000256" key="5">
    <source>
        <dbReference type="ARBA" id="ARBA00022840"/>
    </source>
</evidence>
<dbReference type="PROSITE" id="PS00627">
    <property type="entry name" value="GHMP_KINASES_ATP"/>
    <property type="match status" value="1"/>
</dbReference>
<dbReference type="Gene3D" id="3.30.230.10">
    <property type="match status" value="1"/>
</dbReference>
<dbReference type="EMBL" id="DVOL01000005">
    <property type="protein sequence ID" value="HIV10158.1"/>
    <property type="molecule type" value="Genomic_DNA"/>
</dbReference>
<protein>
    <submittedName>
        <fullName evidence="8">Galactokinase</fullName>
    </submittedName>
</protein>